<dbReference type="SMART" id="SM00849">
    <property type="entry name" value="Lactamase_B"/>
    <property type="match status" value="1"/>
</dbReference>
<dbReference type="InterPro" id="IPR050698">
    <property type="entry name" value="MBL"/>
</dbReference>
<accession>A0ABT6YAI6</accession>
<dbReference type="SMART" id="SM01027">
    <property type="entry name" value="Beta-Casp"/>
    <property type="match status" value="1"/>
</dbReference>
<evidence type="ECO:0000259" key="3">
    <source>
        <dbReference type="SMART" id="SM01027"/>
    </source>
</evidence>
<name>A0ABT6YAI6_9BACT</name>
<evidence type="ECO:0000256" key="1">
    <source>
        <dbReference type="ARBA" id="ARBA00022801"/>
    </source>
</evidence>
<dbReference type="GO" id="GO:0016787">
    <property type="term" value="F:hydrolase activity"/>
    <property type="evidence" value="ECO:0007669"/>
    <property type="project" value="UniProtKB-KW"/>
</dbReference>
<evidence type="ECO:0000259" key="2">
    <source>
        <dbReference type="SMART" id="SM00849"/>
    </source>
</evidence>
<dbReference type="SUPFAM" id="SSF56281">
    <property type="entry name" value="Metallo-hydrolase/oxidoreductase"/>
    <property type="match status" value="1"/>
</dbReference>
<protein>
    <submittedName>
        <fullName evidence="4">MBL fold metallo-hydrolase</fullName>
        <ecNumber evidence="4">3.-.-.-</ecNumber>
    </submittedName>
</protein>
<reference evidence="4 5" key="1">
    <citation type="submission" date="2023-05" db="EMBL/GenBank/DDBJ databases">
        <title>Novel species of genus Flectobacillus isolated from stream in China.</title>
        <authorList>
            <person name="Lu H."/>
        </authorList>
    </citation>
    <scope>NUCLEOTIDE SEQUENCE [LARGE SCALE GENOMIC DNA]</scope>
    <source>
        <strain evidence="4 5">KCTC 42575</strain>
    </source>
</reference>
<dbReference type="CDD" id="cd16295">
    <property type="entry name" value="TTHA0252-CPSF-like_MBL-fold"/>
    <property type="match status" value="1"/>
</dbReference>
<dbReference type="InterPro" id="IPR011108">
    <property type="entry name" value="RMMBL"/>
</dbReference>
<keyword evidence="5" id="KW-1185">Reference proteome</keyword>
<dbReference type="InterPro" id="IPR022712">
    <property type="entry name" value="Beta_Casp"/>
</dbReference>
<dbReference type="Pfam" id="PF00753">
    <property type="entry name" value="Lactamase_B"/>
    <property type="match status" value="1"/>
</dbReference>
<dbReference type="Proteomes" id="UP001236507">
    <property type="component" value="Unassembled WGS sequence"/>
</dbReference>
<dbReference type="InterPro" id="IPR001279">
    <property type="entry name" value="Metallo-B-lactamas"/>
</dbReference>
<comment type="caution">
    <text evidence="4">The sequence shown here is derived from an EMBL/GenBank/DDBJ whole genome shotgun (WGS) entry which is preliminary data.</text>
</comment>
<dbReference type="Pfam" id="PF07521">
    <property type="entry name" value="RMMBL"/>
    <property type="match status" value="1"/>
</dbReference>
<dbReference type="PANTHER" id="PTHR11203">
    <property type="entry name" value="CLEAVAGE AND POLYADENYLATION SPECIFICITY FACTOR FAMILY MEMBER"/>
    <property type="match status" value="1"/>
</dbReference>
<evidence type="ECO:0000313" key="4">
    <source>
        <dbReference type="EMBL" id="MDI9860599.1"/>
    </source>
</evidence>
<feature type="domain" description="Beta-Casp" evidence="3">
    <location>
        <begin position="255"/>
        <end position="380"/>
    </location>
</feature>
<gene>
    <name evidence="4" type="ORF">QM524_15395</name>
</gene>
<evidence type="ECO:0000313" key="5">
    <source>
        <dbReference type="Proteomes" id="UP001236507"/>
    </source>
</evidence>
<dbReference type="RefSeq" id="WP_283345258.1">
    <property type="nucleotide sequence ID" value="NZ_JASHIF010000012.1"/>
</dbReference>
<dbReference type="Gene3D" id="3.60.15.10">
    <property type="entry name" value="Ribonuclease Z/Hydroxyacylglutathione hydrolase-like"/>
    <property type="match status" value="1"/>
</dbReference>
<dbReference type="Gene3D" id="3.40.50.10890">
    <property type="match status" value="1"/>
</dbReference>
<dbReference type="EC" id="3.-.-.-" evidence="4"/>
<organism evidence="4 5">
    <name type="scientific">Flectobacillus roseus</name>
    <dbReference type="NCBI Taxonomy" id="502259"/>
    <lineage>
        <taxon>Bacteria</taxon>
        <taxon>Pseudomonadati</taxon>
        <taxon>Bacteroidota</taxon>
        <taxon>Cytophagia</taxon>
        <taxon>Cytophagales</taxon>
        <taxon>Flectobacillaceae</taxon>
        <taxon>Flectobacillus</taxon>
    </lineage>
</organism>
<keyword evidence="1 4" id="KW-0378">Hydrolase</keyword>
<proteinExistence type="predicted"/>
<feature type="domain" description="Metallo-beta-lactamase" evidence="2">
    <location>
        <begin position="13"/>
        <end position="250"/>
    </location>
</feature>
<dbReference type="EMBL" id="JASHIF010000012">
    <property type="protein sequence ID" value="MDI9860599.1"/>
    <property type="molecule type" value="Genomic_DNA"/>
</dbReference>
<dbReference type="InterPro" id="IPR036866">
    <property type="entry name" value="RibonucZ/Hydroxyglut_hydro"/>
</dbReference>
<sequence>MKLSFHGAAQTVTGSKHLITLKNGKKLLLDCGMFQGRGNETDSLNREFGFDPAEIDYMVLSHAHIDHSGLIPKLVNEGYKGKVYCTYPTKDLAQILLLDSAHIQETDAKFINKKRRDANKSALKPLYETQDVMRCLIRFAPKELDEWHQIDEDIQLKFTEAGHILGAAVVNLKIKEDEEIKHLTFTGDVGRYNDSILKSPAPFPQADIIICESTYGDSLHDDAQVSEEEFIKVILRTCFEREGKLIIPAFSVGRTQELVYILNRLIESGRIPSLNVYVDSPLSTEATRITYNHPECFNKKLLKYMEHDENPFDFSTLRYITDKESSQDLNQKKEPCIIISASGMAEAGRVKHHIANSIQNSRNTILLAGYCEPNSLGGRLKLRPSNVTIFGEEYQVKAETAEIKSLSAHADYEDLSQFLSCQDPQLVKQFFVVHGEPEVQEHFKRRLIKKGFVEVYIPAPHQSFHV</sequence>
<dbReference type="PANTHER" id="PTHR11203:SF37">
    <property type="entry name" value="INTEGRATOR COMPLEX SUBUNIT 11"/>
    <property type="match status" value="1"/>
</dbReference>
<dbReference type="Pfam" id="PF10996">
    <property type="entry name" value="Beta-Casp"/>
    <property type="match status" value="1"/>
</dbReference>